<proteinExistence type="predicted"/>
<comment type="caution">
    <text evidence="1">The sequence shown here is derived from an EMBL/GenBank/DDBJ whole genome shotgun (WGS) entry which is preliminary data.</text>
</comment>
<reference evidence="1" key="1">
    <citation type="submission" date="2021-04" db="EMBL/GenBank/DDBJ databases">
        <title>Sequencing of actinobacteria type strains.</title>
        <authorList>
            <person name="Nguyen G.-S."/>
            <person name="Wentzel A."/>
        </authorList>
    </citation>
    <scope>NUCLEOTIDE SEQUENCE</scope>
    <source>
        <strain evidence="1">DSM 42095</strain>
    </source>
</reference>
<organism evidence="1 2">
    <name type="scientific">Streptomyces daliensis</name>
    <dbReference type="NCBI Taxonomy" id="299421"/>
    <lineage>
        <taxon>Bacteria</taxon>
        <taxon>Bacillati</taxon>
        <taxon>Actinomycetota</taxon>
        <taxon>Actinomycetes</taxon>
        <taxon>Kitasatosporales</taxon>
        <taxon>Streptomycetaceae</taxon>
        <taxon>Streptomyces</taxon>
    </lineage>
</organism>
<gene>
    <name evidence="1" type="ORF">KDA82_31585</name>
</gene>
<dbReference type="Pfam" id="PF19801">
    <property type="entry name" value="DUF6284"/>
    <property type="match status" value="1"/>
</dbReference>
<evidence type="ECO:0000313" key="2">
    <source>
        <dbReference type="Proteomes" id="UP000675554"/>
    </source>
</evidence>
<name>A0A8T4J737_9ACTN</name>
<protein>
    <submittedName>
        <fullName evidence="1">Uncharacterized protein</fullName>
    </submittedName>
</protein>
<sequence>MNLIVTVQEAVTAFAPWMEPTTAELDAIEAEMPVIDREVDLLDVWIITMDRVPSEVDMQRLRRAHKRVLAARVDAANLAGTGGAA</sequence>
<accession>A0A8T4J737</accession>
<evidence type="ECO:0000313" key="1">
    <source>
        <dbReference type="EMBL" id="MBR7677454.1"/>
    </source>
</evidence>
<dbReference type="EMBL" id="JAGSMN010000942">
    <property type="protein sequence ID" value="MBR7677454.1"/>
    <property type="molecule type" value="Genomic_DNA"/>
</dbReference>
<dbReference type="Proteomes" id="UP000675554">
    <property type="component" value="Unassembled WGS sequence"/>
</dbReference>
<dbReference type="AlphaFoldDB" id="A0A8T4J737"/>
<keyword evidence="2" id="KW-1185">Reference proteome</keyword>
<dbReference type="InterPro" id="IPR046251">
    <property type="entry name" value="DUF6284"/>
</dbReference>